<dbReference type="GO" id="GO:0008800">
    <property type="term" value="F:beta-lactamase activity"/>
    <property type="evidence" value="ECO:0007669"/>
    <property type="project" value="InterPro"/>
</dbReference>
<dbReference type="InterPro" id="IPR038536">
    <property type="entry name" value="Alkyl/aryl-sulf_dimr_sf"/>
</dbReference>
<dbReference type="PANTHER" id="PTHR43223">
    <property type="entry name" value="ALKYL/ARYL-SULFATASE"/>
    <property type="match status" value="1"/>
</dbReference>
<evidence type="ECO:0000256" key="1">
    <source>
        <dbReference type="ARBA" id="ARBA00001947"/>
    </source>
</evidence>
<dbReference type="PANTHER" id="PTHR43223:SF1">
    <property type="entry name" value="ALKYL_ARYL-SULFATASE BDS1"/>
    <property type="match status" value="1"/>
</dbReference>
<dbReference type="Proteomes" id="UP000322181">
    <property type="component" value="Unassembled WGS sequence"/>
</dbReference>
<comment type="caution">
    <text evidence="8">The sequence shown here is derived from an EMBL/GenBank/DDBJ whole genome shotgun (WGS) entry which is preliminary data.</text>
</comment>
<dbReference type="Gene3D" id="3.30.1050.10">
    <property type="entry name" value="SCP2 sterol-binding domain"/>
    <property type="match status" value="1"/>
</dbReference>
<organism evidence="8 9">
    <name type="scientific">Morganella psychrotolerans</name>
    <dbReference type="NCBI Taxonomy" id="368603"/>
    <lineage>
        <taxon>Bacteria</taxon>
        <taxon>Pseudomonadati</taxon>
        <taxon>Pseudomonadota</taxon>
        <taxon>Gammaproteobacteria</taxon>
        <taxon>Enterobacterales</taxon>
        <taxon>Morganellaceae</taxon>
        <taxon>Morganella</taxon>
    </lineage>
</organism>
<proteinExistence type="inferred from homology"/>
<sequence length="674" mass="74695">MTFKKKTLAILCSGLAISGSAFATPDYQFNVDSKAATEITKEKNEAVYNQLDFTGKTDFNNADKGFLAPLINKGDIDGIINVSGLNFMQGKDAPPSVNPSLWRHAQLVNRGGLYKVSDHIYQVRGQDLASLTIIETDSGIVLYDVEYSADTFKRSIELYENERGKKPLKGIIISHSHADHFGGFDGIYASGLATPEDIAGGKIPFIAPEGFVQEAVSENVMAGNIMARRASYQYGNILKPGPTGGITAALGPVLADGKWALPLPNKTITKDGEKITLDGVGFVFYLTPGAEAPAEMVMYIPQWKALSMAEEVNHLQHNIYTLRGAQTRDASLWASYINSAIVRWGNDVEVQFGPHTWPVWGNRNVVEYMKDQRDAYQSIYNTTIRYANHGYRPDDIAENAKLPEKVFRKWDNRPYYGHTRNNLKSTYIKNLGWFSGNAAELAKYPDGARGKHYVNALGGEKKVVELAIQNYKKGDYRFTADLLNNIVAYNPSNKEANYLMADALEQLGYQEENALYRNLYLSAAHELRIDGNIPNKVAAASPEVIAALPSEMLVAYISMVSDQIKAEKLDNNTIALNMDNDQFILDLHNGVLNYVKLTDDMPVQKADVTVQITKNDLVRVITGQEKMDDLISAGKASIEGDRGILQKIVATLDMKIRGDMNLVLPLQKENQIRT</sequence>
<dbReference type="Pfam" id="PF14863">
    <property type="entry name" value="Alkyl_sulf_dimr"/>
    <property type="match status" value="1"/>
</dbReference>
<protein>
    <submittedName>
        <fullName evidence="8">MBL fold metallo-hydrolase</fullName>
    </submittedName>
</protein>
<evidence type="ECO:0000256" key="6">
    <source>
        <dbReference type="SAM" id="SignalP"/>
    </source>
</evidence>
<keyword evidence="2" id="KW-0479">Metal-binding</keyword>
<dbReference type="GO" id="GO:0017001">
    <property type="term" value="P:antibiotic catabolic process"/>
    <property type="evidence" value="ECO:0007669"/>
    <property type="project" value="InterPro"/>
</dbReference>
<dbReference type="Gene3D" id="3.60.15.30">
    <property type="entry name" value="Metallo-beta-lactamase domain"/>
    <property type="match status" value="1"/>
</dbReference>
<dbReference type="InterPro" id="IPR036866">
    <property type="entry name" value="RibonucZ/Hydroxyglut_hydro"/>
</dbReference>
<dbReference type="InterPro" id="IPR001018">
    <property type="entry name" value="Beta-lactamase_class-B_CS"/>
</dbReference>
<feature type="domain" description="Metallo-beta-lactamase" evidence="7">
    <location>
        <begin position="128"/>
        <end position="355"/>
    </location>
</feature>
<dbReference type="InterPro" id="IPR052195">
    <property type="entry name" value="Bact_Alkyl/Aryl-Sulfatase"/>
</dbReference>
<dbReference type="Pfam" id="PF14864">
    <property type="entry name" value="Alkyl_sulf_C"/>
    <property type="match status" value="1"/>
</dbReference>
<dbReference type="RefSeq" id="WP_150384966.1">
    <property type="nucleotide sequence ID" value="NZ_BAAAFS010000003.1"/>
</dbReference>
<feature type="chain" id="PRO_5024453354" evidence="6">
    <location>
        <begin position="24"/>
        <end position="674"/>
    </location>
</feature>
<dbReference type="SUPFAM" id="SSF56281">
    <property type="entry name" value="Metallo-hydrolase/oxidoreductase"/>
    <property type="match status" value="1"/>
</dbReference>
<dbReference type="CDD" id="cd07710">
    <property type="entry name" value="arylsulfatase_Sdsa1-like_MBL-fold"/>
    <property type="match status" value="1"/>
</dbReference>
<evidence type="ECO:0000256" key="4">
    <source>
        <dbReference type="ARBA" id="ARBA00022833"/>
    </source>
</evidence>
<feature type="signal peptide" evidence="6">
    <location>
        <begin position="1"/>
        <end position="23"/>
    </location>
</feature>
<evidence type="ECO:0000256" key="3">
    <source>
        <dbReference type="ARBA" id="ARBA00022801"/>
    </source>
</evidence>
<dbReference type="InterPro" id="IPR001279">
    <property type="entry name" value="Metallo-B-lactamas"/>
</dbReference>
<comment type="cofactor">
    <cofactor evidence="1">
        <name>Zn(2+)</name>
        <dbReference type="ChEBI" id="CHEBI:29105"/>
    </cofactor>
</comment>
<dbReference type="InterPro" id="IPR036527">
    <property type="entry name" value="SCP2_sterol-bd_dom_sf"/>
</dbReference>
<dbReference type="SMART" id="SM00849">
    <property type="entry name" value="Lactamase_B"/>
    <property type="match status" value="1"/>
</dbReference>
<dbReference type="InterPro" id="IPR044097">
    <property type="entry name" value="Bds1/SdsA1_MBL-fold"/>
</dbReference>
<evidence type="ECO:0000313" key="8">
    <source>
        <dbReference type="EMBL" id="KAA8714670.1"/>
    </source>
</evidence>
<gene>
    <name evidence="8" type="ORF">F4V73_12545</name>
</gene>
<comment type="similarity">
    <text evidence="5">Belongs to the metallo-beta-lactamase superfamily. Type III sulfatase family.</text>
</comment>
<dbReference type="EMBL" id="VXKB01000003">
    <property type="protein sequence ID" value="KAA8714670.1"/>
    <property type="molecule type" value="Genomic_DNA"/>
</dbReference>
<dbReference type="PROSITE" id="PS00743">
    <property type="entry name" value="BETA_LACTAMASE_B_1"/>
    <property type="match status" value="1"/>
</dbReference>
<dbReference type="InterPro" id="IPR029228">
    <property type="entry name" value="Alkyl_sulf_dimr"/>
</dbReference>
<dbReference type="GO" id="GO:0018741">
    <property type="term" value="F:linear primary-alkylsulfatase activity"/>
    <property type="evidence" value="ECO:0007669"/>
    <property type="project" value="InterPro"/>
</dbReference>
<dbReference type="SUPFAM" id="SSF55718">
    <property type="entry name" value="SCP-like"/>
    <property type="match status" value="1"/>
</dbReference>
<dbReference type="GO" id="GO:0046983">
    <property type="term" value="F:protein dimerization activity"/>
    <property type="evidence" value="ECO:0007669"/>
    <property type="project" value="InterPro"/>
</dbReference>
<keyword evidence="3 8" id="KW-0378">Hydrolase</keyword>
<evidence type="ECO:0000256" key="2">
    <source>
        <dbReference type="ARBA" id="ARBA00022723"/>
    </source>
</evidence>
<keyword evidence="4" id="KW-0862">Zinc</keyword>
<keyword evidence="6" id="KW-0732">Signal</keyword>
<evidence type="ECO:0000259" key="7">
    <source>
        <dbReference type="SMART" id="SM00849"/>
    </source>
</evidence>
<evidence type="ECO:0000313" key="9">
    <source>
        <dbReference type="Proteomes" id="UP000322181"/>
    </source>
</evidence>
<name>A0A5M9R205_9GAMM</name>
<dbReference type="GO" id="GO:0018909">
    <property type="term" value="P:dodecyl sulfate metabolic process"/>
    <property type="evidence" value="ECO:0007669"/>
    <property type="project" value="InterPro"/>
</dbReference>
<dbReference type="GO" id="GO:0008270">
    <property type="term" value="F:zinc ion binding"/>
    <property type="evidence" value="ECO:0007669"/>
    <property type="project" value="InterPro"/>
</dbReference>
<dbReference type="AlphaFoldDB" id="A0A5M9R205"/>
<dbReference type="InterPro" id="IPR029229">
    <property type="entry name" value="Alkyl_sulf_C"/>
</dbReference>
<dbReference type="Pfam" id="PF00753">
    <property type="entry name" value="Lactamase_B"/>
    <property type="match status" value="1"/>
</dbReference>
<accession>A0A5M9R205</accession>
<dbReference type="Gene3D" id="1.25.40.880">
    <property type="entry name" value="Alkyl sulfatase, dimerisation domain"/>
    <property type="match status" value="1"/>
</dbReference>
<evidence type="ECO:0000256" key="5">
    <source>
        <dbReference type="ARBA" id="ARBA00033751"/>
    </source>
</evidence>
<reference evidence="8 9" key="1">
    <citation type="submission" date="2019-09" db="EMBL/GenBank/DDBJ databases">
        <title>Draft genome sequence of various Type strains from the CCUG.</title>
        <authorList>
            <person name="Pineiro-Iglesias B."/>
            <person name="Tunovic T."/>
            <person name="Unosson C."/>
            <person name="Inganas E."/>
            <person name="Ohlen M."/>
            <person name="Cardew S."/>
            <person name="Jensie-Markopoulos S."/>
            <person name="Salva-Serra F."/>
            <person name="Jaen-Luchoro D."/>
            <person name="Karlsson R."/>
            <person name="Svensson-Stadler L."/>
            <person name="Chun J."/>
            <person name="Moore E."/>
        </authorList>
    </citation>
    <scope>NUCLEOTIDE SEQUENCE [LARGE SCALE GENOMIC DNA]</scope>
    <source>
        <strain evidence="8 9">CCUG 53682T</strain>
    </source>
</reference>